<accession>Q9AXA0</accession>
<name>Q9AXA0_ORYSJ</name>
<proteinExistence type="predicted"/>
<protein>
    <submittedName>
        <fullName evidence="1">Uncharacterized protein P0501G01.21</fullName>
    </submittedName>
</protein>
<gene>
    <name evidence="1" type="primary">P0501G01.21</name>
</gene>
<dbReference type="AlphaFoldDB" id="Q9AXA0"/>
<dbReference type="EMBL" id="AP002819">
    <property type="protein sequence ID" value="BAB21088.1"/>
    <property type="molecule type" value="Genomic_DNA"/>
</dbReference>
<dbReference type="Proteomes" id="UP000817658">
    <property type="component" value="Chromosome 1"/>
</dbReference>
<sequence>MADQAPIFTRAWQIKHSFLVRGAFRRSKNWYHECYPLISPEWDAHSRMDRAQ</sequence>
<evidence type="ECO:0000313" key="1">
    <source>
        <dbReference type="EMBL" id="BAB21088.1"/>
    </source>
</evidence>
<organism evidence="1">
    <name type="scientific">Oryza sativa subsp. japonica</name>
    <name type="common">Rice</name>
    <dbReference type="NCBI Taxonomy" id="39947"/>
    <lineage>
        <taxon>Eukaryota</taxon>
        <taxon>Viridiplantae</taxon>
        <taxon>Streptophyta</taxon>
        <taxon>Embryophyta</taxon>
        <taxon>Tracheophyta</taxon>
        <taxon>Spermatophyta</taxon>
        <taxon>Magnoliopsida</taxon>
        <taxon>Liliopsida</taxon>
        <taxon>Poales</taxon>
        <taxon>Poaceae</taxon>
        <taxon>BOP clade</taxon>
        <taxon>Oryzoideae</taxon>
        <taxon>Oryzeae</taxon>
        <taxon>Oryzinae</taxon>
        <taxon>Oryza</taxon>
        <taxon>Oryza sativa</taxon>
    </lineage>
</organism>
<reference evidence="1" key="1">
    <citation type="journal article" date="2002" name="Nature">
        <title>The genome sequence and structure of rice chromosome 1.</title>
        <authorList>
            <person name="Sasaki T."/>
            <person name="Matsumoto T."/>
            <person name="Yamamoto K."/>
            <person name="Sakata K."/>
            <person name="Baba T."/>
            <person name="Katayose Y."/>
            <person name="Wu J."/>
            <person name="Niimura Y."/>
            <person name="Cheng Z."/>
            <person name="Nagamura Y."/>
            <person name="Antonio B.A."/>
            <person name="Kanamori H."/>
            <person name="Hosokawa S."/>
            <person name="Masukawa M."/>
            <person name="Arikawa K."/>
            <person name="Chiden Y."/>
            <person name="Hayashi M."/>
            <person name="Okamoto M."/>
            <person name="Ando T."/>
            <person name="Aoki H."/>
            <person name="Arita K."/>
            <person name="Hamada M."/>
            <person name="Harada C."/>
            <person name="Hijishita S."/>
            <person name="Honda M."/>
            <person name="Ichikawa Y."/>
            <person name="Idonuma A."/>
            <person name="Iijima M."/>
            <person name="Ikeda M."/>
            <person name="Ikeno M."/>
            <person name="Itoh S."/>
            <person name="Itoh T."/>
            <person name="Itoh Y."/>
            <person name="Itoh Y."/>
            <person name="Iwabuchi A."/>
            <person name="Kamiya K."/>
            <person name="Karasawa W."/>
            <person name="Katagiri S."/>
            <person name="Kikuta A."/>
            <person name="Kobayashi N."/>
            <person name="Kono I."/>
            <person name="Machita K."/>
            <person name="Maehara T."/>
            <person name="Mizuno H."/>
            <person name="Mizubayashi T."/>
            <person name="Mukai Y."/>
            <person name="Nagasaki H."/>
            <person name="Nakashima M."/>
            <person name="Nakama Y."/>
            <person name="Nakamichi Y."/>
            <person name="Nakamura M."/>
            <person name="Namiki N."/>
            <person name="Negishi M."/>
            <person name="Ohta I."/>
            <person name="Ono N."/>
            <person name="Saji S."/>
            <person name="Sakai K."/>
            <person name="Shibata M."/>
            <person name="Shimokawa T."/>
            <person name="Shomura A."/>
            <person name="Song J."/>
            <person name="Takazaki Y."/>
            <person name="Terasawa K."/>
            <person name="Tsuji K."/>
            <person name="Waki K."/>
            <person name="Yamagata H."/>
            <person name="Yamane H."/>
            <person name="Yoshiki S."/>
            <person name="Yoshihara R."/>
            <person name="Yukawa K."/>
            <person name="Zhong H."/>
            <person name="Iwama H."/>
            <person name="Endo T."/>
            <person name="Ito H."/>
            <person name="Hahn J.H."/>
            <person name="Kim H.I."/>
            <person name="Eun M.Y."/>
            <person name="Yano M."/>
            <person name="Jiang J."/>
            <person name="Gojobori T."/>
        </authorList>
    </citation>
    <scope>NUCLEOTIDE SEQUENCE [LARGE SCALE GENOMIC DNA]</scope>
</reference>